<gene>
    <name evidence="1" type="ORF">FH039_07180</name>
</gene>
<organism evidence="1 2">
    <name type="scientific">Thermococcus indicus</name>
    <dbReference type="NCBI Taxonomy" id="2586643"/>
    <lineage>
        <taxon>Archaea</taxon>
        <taxon>Methanobacteriati</taxon>
        <taxon>Methanobacteriota</taxon>
        <taxon>Thermococci</taxon>
        <taxon>Thermococcales</taxon>
        <taxon>Thermococcaceae</taxon>
        <taxon>Thermococcus</taxon>
    </lineage>
</organism>
<reference evidence="1 2" key="1">
    <citation type="submission" date="2019-06" db="EMBL/GenBank/DDBJ databases">
        <title>Thermococcus indicus sp. nov., a Fe(III)-reducing hyperthermophilic archaeon isolated from the Onnuri vent field of the Central Indian Ocean ridge.</title>
        <authorList>
            <person name="Lim J.K."/>
            <person name="Kim Y.J."/>
            <person name="Kwon K.K."/>
        </authorList>
    </citation>
    <scope>NUCLEOTIDE SEQUENCE [LARGE SCALE GENOMIC DNA]</scope>
    <source>
        <strain evidence="1 2">IOH1</strain>
    </source>
</reference>
<dbReference type="Pfam" id="PF14076">
    <property type="entry name" value="DUF4258"/>
    <property type="match status" value="1"/>
</dbReference>
<accession>A0A4Y5SKQ7</accession>
<dbReference type="KEGG" id="tic:FH039_07180"/>
<proteinExistence type="predicted"/>
<sequence length="77" mass="8871">MAKRNIKAEDVMRTVEAPNARALDTMTGHFIAMTKNNKWLIVVYDVHGKNVEIVTVYEVSRKTQIENRLKGGRWVEV</sequence>
<dbReference type="EMBL" id="CP040846">
    <property type="protein sequence ID" value="QDA31426.1"/>
    <property type="molecule type" value="Genomic_DNA"/>
</dbReference>
<protein>
    <submittedName>
        <fullName evidence="1">DUF4258 domain-containing protein</fullName>
    </submittedName>
</protein>
<keyword evidence="2" id="KW-1185">Reference proteome</keyword>
<name>A0A4Y5SKQ7_9EURY</name>
<evidence type="ECO:0000313" key="1">
    <source>
        <dbReference type="EMBL" id="QDA31426.1"/>
    </source>
</evidence>
<dbReference type="Proteomes" id="UP000306007">
    <property type="component" value="Chromosome"/>
</dbReference>
<dbReference type="AlphaFoldDB" id="A0A4Y5SKQ7"/>
<evidence type="ECO:0000313" key="2">
    <source>
        <dbReference type="Proteomes" id="UP000306007"/>
    </source>
</evidence>
<dbReference type="OrthoDB" id="96559at2157"/>
<dbReference type="InterPro" id="IPR025354">
    <property type="entry name" value="DUF4258"/>
</dbReference>